<dbReference type="PATRIC" id="fig|665952.3.peg.838"/>
<dbReference type="AlphaFoldDB" id="G9QIP9"/>
<comment type="caution">
    <text evidence="1">The sequence shown here is derived from an EMBL/GenBank/DDBJ whole genome shotgun (WGS) entry which is preliminary data.</text>
</comment>
<dbReference type="EMBL" id="ACWF01000042">
    <property type="protein sequence ID" value="EHL78967.1"/>
    <property type="molecule type" value="Genomic_DNA"/>
</dbReference>
<gene>
    <name evidence="1" type="ORF">HMPREF1015_02976</name>
</gene>
<protein>
    <submittedName>
        <fullName evidence="1">Uncharacterized protein</fullName>
    </submittedName>
</protein>
<proteinExistence type="predicted"/>
<dbReference type="HOGENOM" id="CLU_148607_1_0_9"/>
<evidence type="ECO:0000313" key="1">
    <source>
        <dbReference type="EMBL" id="EHL78967.1"/>
    </source>
</evidence>
<accession>G9QIP9</accession>
<keyword evidence="2" id="KW-1185">Reference proteome</keyword>
<reference evidence="1 2" key="1">
    <citation type="submission" date="2011-09" db="EMBL/GenBank/DDBJ databases">
        <title>The Genome Sequence of Bacillus smithii 7_3_47FAA.</title>
        <authorList>
            <consortium name="The Broad Institute Genome Sequencing Platform"/>
            <person name="Earl A."/>
            <person name="Ward D."/>
            <person name="Feldgarden M."/>
            <person name="Gevers D."/>
            <person name="Daigneault M."/>
            <person name="Strauss J."/>
            <person name="Allen-Vercoe E."/>
            <person name="Young S.K."/>
            <person name="Zeng Q."/>
            <person name="Gargeya S."/>
            <person name="Fitzgerald M."/>
            <person name="Haas B."/>
            <person name="Abouelleil A."/>
            <person name="Alvarado L."/>
            <person name="Arachchi H.M."/>
            <person name="Berlin A."/>
            <person name="Brown A."/>
            <person name="Chapman S.B."/>
            <person name="Chen Z."/>
            <person name="Dunbar C."/>
            <person name="Freedman E."/>
            <person name="Gearin G."/>
            <person name="Goldberg J."/>
            <person name="Griggs A."/>
            <person name="Gujja S."/>
            <person name="Heiman D."/>
            <person name="Howarth C."/>
            <person name="Larson L."/>
            <person name="Lui A."/>
            <person name="MacDonald P.J.P."/>
            <person name="Montmayeur A."/>
            <person name="Murphy C."/>
            <person name="Neiman D."/>
            <person name="Pearson M."/>
            <person name="Priest M."/>
            <person name="Roberts A."/>
            <person name="Saif S."/>
            <person name="Shea T."/>
            <person name="Shenoy N."/>
            <person name="Sisk P."/>
            <person name="Stolte C."/>
            <person name="Sykes S."/>
            <person name="Wortman J."/>
            <person name="Nusbaum C."/>
            <person name="Birren B."/>
        </authorList>
    </citation>
    <scope>NUCLEOTIDE SEQUENCE [LARGE SCALE GENOMIC DNA]</scope>
    <source>
        <strain evidence="1 2">7_3_47FAA</strain>
    </source>
</reference>
<dbReference type="RefSeq" id="WP_003353125.1">
    <property type="nucleotide sequence ID" value="NZ_JH414744.1"/>
</dbReference>
<dbReference type="Proteomes" id="UP000011747">
    <property type="component" value="Unassembled WGS sequence"/>
</dbReference>
<organism evidence="1 2">
    <name type="scientific">Bacillus smithii 7_3_47FAA</name>
    <dbReference type="NCBI Taxonomy" id="665952"/>
    <lineage>
        <taxon>Bacteria</taxon>
        <taxon>Bacillati</taxon>
        <taxon>Bacillota</taxon>
        <taxon>Bacilli</taxon>
        <taxon>Bacillales</taxon>
        <taxon>Bacillaceae</taxon>
        <taxon>Bacillus</taxon>
    </lineage>
</organism>
<evidence type="ECO:0000313" key="2">
    <source>
        <dbReference type="Proteomes" id="UP000011747"/>
    </source>
</evidence>
<sequence>MNIYEALKQINWKKREYFKYKFPDLRWDKSRPAKTKEEFLRYVGNKTINSFERWEKSQQFKSLVMLYLETKVADDFKEIYSIVVDKSKQGDEKAIKLFLQLQKEVQQNAKLAAKTFEMVDDDNEEEEEDDELILD</sequence>
<name>G9QIP9_9BACI</name>